<dbReference type="Pfam" id="PF03061">
    <property type="entry name" value="4HBT"/>
    <property type="match status" value="1"/>
</dbReference>
<proteinExistence type="predicted"/>
<comment type="caution">
    <text evidence="3">The sequence shown here is derived from an EMBL/GenBank/DDBJ whole genome shotgun (WGS) entry which is preliminary data.</text>
</comment>
<evidence type="ECO:0000313" key="3">
    <source>
        <dbReference type="EMBL" id="MBP2621436.1"/>
    </source>
</evidence>
<gene>
    <name evidence="3" type="ORF">DHL47_08920</name>
</gene>
<name>A0ABS5AXY9_9STRE</name>
<evidence type="ECO:0000256" key="1">
    <source>
        <dbReference type="ARBA" id="ARBA00022801"/>
    </source>
</evidence>
<dbReference type="Gene3D" id="3.10.129.10">
    <property type="entry name" value="Hotdog Thioesterase"/>
    <property type="match status" value="1"/>
</dbReference>
<dbReference type="SUPFAM" id="SSF54637">
    <property type="entry name" value="Thioesterase/thiol ester dehydrase-isomerase"/>
    <property type="match status" value="1"/>
</dbReference>
<dbReference type="InterPro" id="IPR029069">
    <property type="entry name" value="HotDog_dom_sf"/>
</dbReference>
<sequence>MKDFHFDAIAAFENYEIEEMKGGRVVVTTKVVDSSLNYYGNAHGGYLFTLCDQISGLVLISQGVDGVTLQSSINYLKAGRLGDVLTIRGHCVHAGRTTRVVDVVIANQEGANVCKATFTMFVTGERKEEARVRI</sequence>
<dbReference type="Proteomes" id="UP001519349">
    <property type="component" value="Unassembled WGS sequence"/>
</dbReference>
<protein>
    <submittedName>
        <fullName evidence="3">Thioesterase</fullName>
    </submittedName>
</protein>
<keyword evidence="1" id="KW-0378">Hydrolase</keyword>
<evidence type="ECO:0000259" key="2">
    <source>
        <dbReference type="Pfam" id="PF03061"/>
    </source>
</evidence>
<organism evidence="3 4">
    <name type="scientific">Streptococcus panodentis</name>
    <dbReference type="NCBI Taxonomy" id="1581472"/>
    <lineage>
        <taxon>Bacteria</taxon>
        <taxon>Bacillati</taxon>
        <taxon>Bacillota</taxon>
        <taxon>Bacilli</taxon>
        <taxon>Lactobacillales</taxon>
        <taxon>Streptococcaceae</taxon>
        <taxon>Streptococcus</taxon>
    </lineage>
</organism>
<keyword evidence="4" id="KW-1185">Reference proteome</keyword>
<dbReference type="PANTHER" id="PTHR42856:SF1">
    <property type="entry name" value="ACYL-COENZYME A THIOESTERASE PAAI"/>
    <property type="match status" value="1"/>
</dbReference>
<dbReference type="InterPro" id="IPR006683">
    <property type="entry name" value="Thioestr_dom"/>
</dbReference>
<accession>A0ABS5AXY9</accession>
<dbReference type="EMBL" id="QFAY01000018">
    <property type="protein sequence ID" value="MBP2621436.1"/>
    <property type="molecule type" value="Genomic_DNA"/>
</dbReference>
<dbReference type="NCBIfam" id="TIGR00369">
    <property type="entry name" value="unchar_dom_1"/>
    <property type="match status" value="1"/>
</dbReference>
<dbReference type="InterPro" id="IPR052723">
    <property type="entry name" value="Acyl-CoA_thioesterase_PaaI"/>
</dbReference>
<dbReference type="RefSeq" id="WP_128837339.1">
    <property type="nucleotide sequence ID" value="NZ_QFAY01000018.1"/>
</dbReference>
<evidence type="ECO:0000313" key="4">
    <source>
        <dbReference type="Proteomes" id="UP001519349"/>
    </source>
</evidence>
<dbReference type="PANTHER" id="PTHR42856">
    <property type="entry name" value="ACYL-COENZYME A THIOESTERASE PAAI"/>
    <property type="match status" value="1"/>
</dbReference>
<feature type="domain" description="Thioesterase" evidence="2">
    <location>
        <begin position="39"/>
        <end position="114"/>
    </location>
</feature>
<dbReference type="CDD" id="cd03443">
    <property type="entry name" value="PaaI_thioesterase"/>
    <property type="match status" value="1"/>
</dbReference>
<dbReference type="InterPro" id="IPR003736">
    <property type="entry name" value="PAAI_dom"/>
</dbReference>
<reference evidence="3 4" key="1">
    <citation type="submission" date="2018-05" db="EMBL/GenBank/DDBJ databases">
        <title>Draft genome sequence of Streptococcus panodentis CCUG 70867T.</title>
        <authorList>
            <person name="Salva-Serra F."/>
            <person name="Mendez V."/>
            <person name="Jaen-Luchoro D."/>
            <person name="Gonzales-Siles L."/>
            <person name="Karlsson R."/>
            <person name="Engstrom-Jakobsson H."/>
            <person name="Busquets A."/>
            <person name="Gomila M."/>
            <person name="Pineiro-Iglesias B."/>
            <person name="Bennasar-Figueras A."/>
            <person name="Seeger M."/>
            <person name="Moore E."/>
        </authorList>
    </citation>
    <scope>NUCLEOTIDE SEQUENCE [LARGE SCALE GENOMIC DNA]</scope>
    <source>
        <strain evidence="3 4">CCUG 70867</strain>
    </source>
</reference>